<organism evidence="1 2">
    <name type="scientific">Elysia crispata</name>
    <name type="common">lettuce slug</name>
    <dbReference type="NCBI Taxonomy" id="231223"/>
    <lineage>
        <taxon>Eukaryota</taxon>
        <taxon>Metazoa</taxon>
        <taxon>Spiralia</taxon>
        <taxon>Lophotrochozoa</taxon>
        <taxon>Mollusca</taxon>
        <taxon>Gastropoda</taxon>
        <taxon>Heterobranchia</taxon>
        <taxon>Euthyneura</taxon>
        <taxon>Panpulmonata</taxon>
        <taxon>Sacoglossa</taxon>
        <taxon>Placobranchoidea</taxon>
        <taxon>Plakobranchidae</taxon>
        <taxon>Elysia</taxon>
    </lineage>
</organism>
<keyword evidence="2" id="KW-1185">Reference proteome</keyword>
<reference evidence="1" key="1">
    <citation type="journal article" date="2023" name="G3 (Bethesda)">
        <title>A reference genome for the long-term kleptoplast-retaining sea slug Elysia crispata morphotype clarki.</title>
        <authorList>
            <person name="Eastman K.E."/>
            <person name="Pendleton A.L."/>
            <person name="Shaikh M.A."/>
            <person name="Suttiyut T."/>
            <person name="Ogas R."/>
            <person name="Tomko P."/>
            <person name="Gavelis G."/>
            <person name="Widhalm J.R."/>
            <person name="Wisecaver J.H."/>
        </authorList>
    </citation>
    <scope>NUCLEOTIDE SEQUENCE</scope>
    <source>
        <strain evidence="1">ECLA1</strain>
    </source>
</reference>
<name>A0AAE0ZM83_9GAST</name>
<comment type="caution">
    <text evidence="1">The sequence shown here is derived from an EMBL/GenBank/DDBJ whole genome shotgun (WGS) entry which is preliminary data.</text>
</comment>
<feature type="non-terminal residue" evidence="1">
    <location>
        <position position="1"/>
    </location>
</feature>
<gene>
    <name evidence="1" type="ORF">RRG08_065400</name>
</gene>
<sequence>MQVARIVDKFRDDHKKKNPKLLKEKVKHYLKSGTLDKSLPSLEGKSVCIVCILEGQRSQQGNQSAVIHA</sequence>
<dbReference type="EMBL" id="JAWDGP010003737">
    <property type="protein sequence ID" value="KAK3771471.1"/>
    <property type="molecule type" value="Genomic_DNA"/>
</dbReference>
<dbReference type="Proteomes" id="UP001283361">
    <property type="component" value="Unassembled WGS sequence"/>
</dbReference>
<evidence type="ECO:0000313" key="1">
    <source>
        <dbReference type="EMBL" id="KAK3771471.1"/>
    </source>
</evidence>
<protein>
    <submittedName>
        <fullName evidence="1">Uncharacterized protein</fullName>
    </submittedName>
</protein>
<evidence type="ECO:0000313" key="2">
    <source>
        <dbReference type="Proteomes" id="UP001283361"/>
    </source>
</evidence>
<proteinExistence type="predicted"/>
<dbReference type="AlphaFoldDB" id="A0AAE0ZM83"/>
<accession>A0AAE0ZM83</accession>